<feature type="compositionally biased region" description="Acidic residues" evidence="1">
    <location>
        <begin position="79"/>
        <end position="101"/>
    </location>
</feature>
<name>A0A7C8QQ47_ORBOL</name>
<evidence type="ECO:0000313" key="3">
    <source>
        <dbReference type="Proteomes" id="UP000483672"/>
    </source>
</evidence>
<accession>A0A7C8QQ47</accession>
<dbReference type="Proteomes" id="UP000483672">
    <property type="component" value="Unassembled WGS sequence"/>
</dbReference>
<protein>
    <submittedName>
        <fullName evidence="2">Uncharacterized protein</fullName>
    </submittedName>
</protein>
<evidence type="ECO:0000256" key="1">
    <source>
        <dbReference type="SAM" id="MobiDB-lite"/>
    </source>
</evidence>
<dbReference type="EMBL" id="WIPF01000048">
    <property type="protein sequence ID" value="KAF3219983.1"/>
    <property type="molecule type" value="Genomic_DNA"/>
</dbReference>
<organism evidence="2 3">
    <name type="scientific">Orbilia oligospora</name>
    <name type="common">Nematode-trapping fungus</name>
    <name type="synonym">Arthrobotrys oligospora</name>
    <dbReference type="NCBI Taxonomy" id="2813651"/>
    <lineage>
        <taxon>Eukaryota</taxon>
        <taxon>Fungi</taxon>
        <taxon>Dikarya</taxon>
        <taxon>Ascomycota</taxon>
        <taxon>Pezizomycotina</taxon>
        <taxon>Orbiliomycetes</taxon>
        <taxon>Orbiliales</taxon>
        <taxon>Orbiliaceae</taxon>
        <taxon>Orbilia</taxon>
    </lineage>
</organism>
<gene>
    <name evidence="2" type="ORF">TWF191_007556</name>
</gene>
<sequence>MRGYPYPARMGKARVGIEVFRGSGEDRRSGRVYVEWTVVGDGEGGRNRKPDLDVAAVTGAVTAAVAVAKQTWESRVDGEAEGETETEDGTGDDREDGDDYDDNDDDFIKKAFLVCLALQALPALPCFCPVIFGPLSRRNKLPSLSFAIWTPRSHSLDIYTGTVPLRLR</sequence>
<dbReference type="AlphaFoldDB" id="A0A7C8QQ47"/>
<comment type="caution">
    <text evidence="2">The sequence shown here is derived from an EMBL/GenBank/DDBJ whole genome shotgun (WGS) entry which is preliminary data.</text>
</comment>
<feature type="region of interest" description="Disordered" evidence="1">
    <location>
        <begin position="72"/>
        <end position="101"/>
    </location>
</feature>
<reference evidence="2 3" key="1">
    <citation type="submission" date="2019-06" db="EMBL/GenBank/DDBJ databases">
        <authorList>
            <person name="Palmer J.M."/>
        </authorList>
    </citation>
    <scope>NUCLEOTIDE SEQUENCE [LARGE SCALE GENOMIC DNA]</scope>
    <source>
        <strain evidence="2 3">TWF191</strain>
    </source>
</reference>
<proteinExistence type="predicted"/>
<evidence type="ECO:0000313" key="2">
    <source>
        <dbReference type="EMBL" id="KAF3219983.1"/>
    </source>
</evidence>